<gene>
    <name evidence="2" type="ORF">Tco_1132797</name>
</gene>
<accession>A0ABQ5JE06</accession>
<comment type="caution">
    <text evidence="2">The sequence shown here is derived from an EMBL/GenBank/DDBJ whole genome shotgun (WGS) entry which is preliminary data.</text>
</comment>
<evidence type="ECO:0000313" key="2">
    <source>
        <dbReference type="EMBL" id="GJU10401.1"/>
    </source>
</evidence>
<dbReference type="Proteomes" id="UP001151760">
    <property type="component" value="Unassembled WGS sequence"/>
</dbReference>
<name>A0ABQ5JE06_9ASTR</name>
<dbReference type="EMBL" id="BQNB010021820">
    <property type="protein sequence ID" value="GJU10401.1"/>
    <property type="molecule type" value="Genomic_DNA"/>
</dbReference>
<reference evidence="2" key="2">
    <citation type="submission" date="2022-01" db="EMBL/GenBank/DDBJ databases">
        <authorList>
            <person name="Yamashiro T."/>
            <person name="Shiraishi A."/>
            <person name="Satake H."/>
            <person name="Nakayama K."/>
        </authorList>
    </citation>
    <scope>NUCLEOTIDE SEQUENCE</scope>
</reference>
<feature type="region of interest" description="Disordered" evidence="1">
    <location>
        <begin position="137"/>
        <end position="156"/>
    </location>
</feature>
<keyword evidence="3" id="KW-1185">Reference proteome</keyword>
<feature type="compositionally biased region" description="Polar residues" evidence="1">
    <location>
        <begin position="137"/>
        <end position="147"/>
    </location>
</feature>
<reference evidence="2" key="1">
    <citation type="journal article" date="2022" name="Int. J. Mol. Sci.">
        <title>Draft Genome of Tanacetum Coccineum: Genomic Comparison of Closely Related Tanacetum-Family Plants.</title>
        <authorList>
            <person name="Yamashiro T."/>
            <person name="Shiraishi A."/>
            <person name="Nakayama K."/>
            <person name="Satake H."/>
        </authorList>
    </citation>
    <scope>NUCLEOTIDE SEQUENCE</scope>
</reference>
<protein>
    <submittedName>
        <fullName evidence="2">Uncharacterized protein</fullName>
    </submittedName>
</protein>
<organism evidence="2 3">
    <name type="scientific">Tanacetum coccineum</name>
    <dbReference type="NCBI Taxonomy" id="301880"/>
    <lineage>
        <taxon>Eukaryota</taxon>
        <taxon>Viridiplantae</taxon>
        <taxon>Streptophyta</taxon>
        <taxon>Embryophyta</taxon>
        <taxon>Tracheophyta</taxon>
        <taxon>Spermatophyta</taxon>
        <taxon>Magnoliopsida</taxon>
        <taxon>eudicotyledons</taxon>
        <taxon>Gunneridae</taxon>
        <taxon>Pentapetalae</taxon>
        <taxon>asterids</taxon>
        <taxon>campanulids</taxon>
        <taxon>Asterales</taxon>
        <taxon>Asteraceae</taxon>
        <taxon>Asteroideae</taxon>
        <taxon>Anthemideae</taxon>
        <taxon>Anthemidinae</taxon>
        <taxon>Tanacetum</taxon>
    </lineage>
</organism>
<evidence type="ECO:0000256" key="1">
    <source>
        <dbReference type="SAM" id="MobiDB-lite"/>
    </source>
</evidence>
<sequence length="156" mass="16391">MTDIWRRRGCDSAGPVCEWGRRFGVMMVRRAGSLGSDFEYPSQLQQSGGVLSERIEEKACCAVGDGVSMGTEEIQGWVCSGRGGLRIDGVDIELSSVALAVLTTQPACHPSLASCLSSHGESILSVHDAYGQSFEALSSQPAASGSESHIPGVVSE</sequence>
<proteinExistence type="predicted"/>
<evidence type="ECO:0000313" key="3">
    <source>
        <dbReference type="Proteomes" id="UP001151760"/>
    </source>
</evidence>